<keyword evidence="5 6" id="KW-0472">Membrane</keyword>
<dbReference type="OrthoDB" id="3648309at2759"/>
<proteinExistence type="inferred from homology"/>
<keyword evidence="8" id="KW-1185">Reference proteome</keyword>
<accession>W6MNW9</accession>
<keyword evidence="4 6" id="KW-1133">Transmembrane helix</keyword>
<feature type="transmembrane region" description="Helical" evidence="6">
    <location>
        <begin position="109"/>
        <end position="134"/>
    </location>
</feature>
<dbReference type="GO" id="GO:0005886">
    <property type="term" value="C:plasma membrane"/>
    <property type="evidence" value="ECO:0007669"/>
    <property type="project" value="TreeGrafter"/>
</dbReference>
<name>W6MNW9_9ASCO</name>
<feature type="transmembrane region" description="Helical" evidence="6">
    <location>
        <begin position="173"/>
        <end position="193"/>
    </location>
</feature>
<gene>
    <name evidence="7" type="ORF">KUCA_T00004351001</name>
</gene>
<evidence type="ECO:0000313" key="8">
    <source>
        <dbReference type="Proteomes" id="UP000019384"/>
    </source>
</evidence>
<evidence type="ECO:0000256" key="3">
    <source>
        <dbReference type="ARBA" id="ARBA00022692"/>
    </source>
</evidence>
<protein>
    <submittedName>
        <fullName evidence="7">Uncharacterized protein</fullName>
    </submittedName>
</protein>
<dbReference type="Pfam" id="PF01184">
    <property type="entry name" value="Gpr1_Fun34_YaaH"/>
    <property type="match status" value="1"/>
</dbReference>
<dbReference type="InterPro" id="IPR051633">
    <property type="entry name" value="AceTr"/>
</dbReference>
<dbReference type="PANTHER" id="PTHR31123">
    <property type="entry name" value="ACCUMULATION OF DYADS PROTEIN 2-RELATED"/>
    <property type="match status" value="1"/>
</dbReference>
<dbReference type="InterPro" id="IPR000791">
    <property type="entry name" value="Gpr1/Fun34/SatP-like"/>
</dbReference>
<dbReference type="STRING" id="1382522.W6MNW9"/>
<feature type="transmembrane region" description="Helical" evidence="6">
    <location>
        <begin position="231"/>
        <end position="251"/>
    </location>
</feature>
<feature type="transmembrane region" description="Helical" evidence="6">
    <location>
        <begin position="200"/>
        <end position="219"/>
    </location>
</feature>
<comment type="similarity">
    <text evidence="2">Belongs to the acetate uptake transporter (AceTr) (TC 2.A.96) family.</text>
</comment>
<reference evidence="7" key="2">
    <citation type="submission" date="2014-02" db="EMBL/GenBank/DDBJ databases">
        <title>Complete DNA sequence of /Kuraishia capsulata/ illustrates novel genomic features among budding yeasts (/Saccharomycotina/).</title>
        <authorList>
            <person name="Morales L."/>
            <person name="Noel B."/>
            <person name="Porcel B."/>
            <person name="Marcet-Houben M."/>
            <person name="Hullo M-F."/>
            <person name="Sacerdot C."/>
            <person name="Tekaia F."/>
            <person name="Leh-Louis V."/>
            <person name="Despons L."/>
            <person name="Khanna V."/>
            <person name="Aury J-M."/>
            <person name="Barbe V."/>
            <person name="Couloux A."/>
            <person name="Labadie K."/>
            <person name="Pelletier E."/>
            <person name="Souciet J-L."/>
            <person name="Boekhout T."/>
            <person name="Gabaldon T."/>
            <person name="Wincker P."/>
            <person name="Dujon B."/>
        </authorList>
    </citation>
    <scope>NUCLEOTIDE SEQUENCE</scope>
    <source>
        <strain evidence="7">CBS 1993</strain>
    </source>
</reference>
<evidence type="ECO:0000256" key="2">
    <source>
        <dbReference type="ARBA" id="ARBA00005587"/>
    </source>
</evidence>
<dbReference type="EMBL" id="HG793129">
    <property type="protein sequence ID" value="CDK28369.1"/>
    <property type="molecule type" value="Genomic_DNA"/>
</dbReference>
<comment type="subcellular location">
    <subcellularLocation>
        <location evidence="1">Membrane</location>
        <topology evidence="1">Multi-pass membrane protein</topology>
    </subcellularLocation>
</comment>
<dbReference type="AlphaFoldDB" id="W6MNW9"/>
<dbReference type="PANTHER" id="PTHR31123:SF1">
    <property type="entry name" value="ACCUMULATION OF DYADS PROTEIN 2-RELATED"/>
    <property type="match status" value="1"/>
</dbReference>
<evidence type="ECO:0000313" key="7">
    <source>
        <dbReference type="EMBL" id="CDK28369.1"/>
    </source>
</evidence>
<dbReference type="GO" id="GO:0015123">
    <property type="term" value="F:acetate transmembrane transporter activity"/>
    <property type="evidence" value="ECO:0007669"/>
    <property type="project" value="TreeGrafter"/>
</dbReference>
<dbReference type="GeneID" id="34521747"/>
<reference evidence="7" key="1">
    <citation type="submission" date="2013-12" db="EMBL/GenBank/DDBJ databases">
        <authorList>
            <person name="Genoscope - CEA"/>
        </authorList>
    </citation>
    <scope>NUCLEOTIDE SEQUENCE</scope>
    <source>
        <strain evidence="7">CBS 1993</strain>
    </source>
</reference>
<dbReference type="HOGENOM" id="CLU_051062_0_0_1"/>
<feature type="transmembrane region" description="Helical" evidence="6">
    <location>
        <begin position="141"/>
        <end position="167"/>
    </location>
</feature>
<evidence type="ECO:0000256" key="1">
    <source>
        <dbReference type="ARBA" id="ARBA00004141"/>
    </source>
</evidence>
<sequence>MSTSSTAEAAGTFPPDVEKNLYEKDEAARARQASTNSTFRHDENHIYINDTPIDKRDFMYAFGGTFTTGLSTRPRRTFGNPVPAGLAAFSCTTITLGLVQLQARHVSEATVLLGSCFFCSGLVEIIAGIWCLILENTWASTVFLMFGGFWMSYACVLTSGFGIGAAYATTEEYSQAIALFYTPWAIFSFLLWICTFKSTLSMCLLMFLIWFFVLLFTIAEYTGSVGTAKAGGVFCLLSGLCGLYNCLAGMADTSNSYFTLKPFYLPGAARPPKAEKKES</sequence>
<dbReference type="Proteomes" id="UP000019384">
    <property type="component" value="Unassembled WGS sequence"/>
</dbReference>
<feature type="transmembrane region" description="Helical" evidence="6">
    <location>
        <begin position="82"/>
        <end position="103"/>
    </location>
</feature>
<dbReference type="RefSeq" id="XP_022460359.1">
    <property type="nucleotide sequence ID" value="XM_022601077.1"/>
</dbReference>
<dbReference type="NCBIfam" id="NF038013">
    <property type="entry name" value="AceTr_1"/>
    <property type="match status" value="1"/>
</dbReference>
<evidence type="ECO:0000256" key="4">
    <source>
        <dbReference type="ARBA" id="ARBA00022989"/>
    </source>
</evidence>
<evidence type="ECO:0000256" key="5">
    <source>
        <dbReference type="ARBA" id="ARBA00023136"/>
    </source>
</evidence>
<keyword evidence="3 6" id="KW-0812">Transmembrane</keyword>
<evidence type="ECO:0000256" key="6">
    <source>
        <dbReference type="SAM" id="Phobius"/>
    </source>
</evidence>
<organism evidence="7 8">
    <name type="scientific">Kuraishia capsulata CBS 1993</name>
    <dbReference type="NCBI Taxonomy" id="1382522"/>
    <lineage>
        <taxon>Eukaryota</taxon>
        <taxon>Fungi</taxon>
        <taxon>Dikarya</taxon>
        <taxon>Ascomycota</taxon>
        <taxon>Saccharomycotina</taxon>
        <taxon>Pichiomycetes</taxon>
        <taxon>Pichiales</taxon>
        <taxon>Pichiaceae</taxon>
        <taxon>Kuraishia</taxon>
    </lineage>
</organism>